<keyword evidence="3" id="KW-1185">Reference proteome</keyword>
<feature type="compositionally biased region" description="Polar residues" evidence="1">
    <location>
        <begin position="24"/>
        <end position="33"/>
    </location>
</feature>
<feature type="compositionally biased region" description="Polar residues" evidence="1">
    <location>
        <begin position="86"/>
        <end position="101"/>
    </location>
</feature>
<feature type="region of interest" description="Disordered" evidence="1">
    <location>
        <begin position="84"/>
        <end position="128"/>
    </location>
</feature>
<accession>A0A7J6UPU1</accession>
<sequence length="143" mass="15538">GECHVCRRDIEAVVKVTKRRQGMSGKSSRQLDSTARKARAEEEEEEATGGGLLTAERRKTSDDEYVGSALSVFDCELAPRPLQWSGGLTNDDSHGASQWSLRSFPRLDGNEGHSSSSSSSTMQPEGGEAGDLWDLAVVFLHQI</sequence>
<dbReference type="AlphaFoldDB" id="A0A7J6UPU1"/>
<comment type="caution">
    <text evidence="2">The sequence shown here is derived from an EMBL/GenBank/DDBJ whole genome shotgun (WGS) entry which is preliminary data.</text>
</comment>
<evidence type="ECO:0000313" key="3">
    <source>
        <dbReference type="Proteomes" id="UP000553632"/>
    </source>
</evidence>
<organism evidence="2 3">
    <name type="scientific">Perkinsus olseni</name>
    <name type="common">Perkinsus atlanticus</name>
    <dbReference type="NCBI Taxonomy" id="32597"/>
    <lineage>
        <taxon>Eukaryota</taxon>
        <taxon>Sar</taxon>
        <taxon>Alveolata</taxon>
        <taxon>Perkinsozoa</taxon>
        <taxon>Perkinsea</taxon>
        <taxon>Perkinsida</taxon>
        <taxon>Perkinsidae</taxon>
        <taxon>Perkinsus</taxon>
    </lineage>
</organism>
<feature type="non-terminal residue" evidence="2">
    <location>
        <position position="143"/>
    </location>
</feature>
<reference evidence="2 3" key="1">
    <citation type="submission" date="2020-04" db="EMBL/GenBank/DDBJ databases">
        <title>Perkinsus olseni comparative genomics.</title>
        <authorList>
            <person name="Bogema D.R."/>
        </authorList>
    </citation>
    <scope>NUCLEOTIDE SEQUENCE [LARGE SCALE GENOMIC DNA]</scope>
    <source>
        <strain evidence="2 3">ATCC PRA-207</strain>
    </source>
</reference>
<name>A0A7J6UPU1_PEROL</name>
<protein>
    <submittedName>
        <fullName evidence="2">Uncharacterized protein</fullName>
    </submittedName>
</protein>
<gene>
    <name evidence="2" type="ORF">FOZ63_011947</name>
</gene>
<feature type="region of interest" description="Disordered" evidence="1">
    <location>
        <begin position="17"/>
        <end position="61"/>
    </location>
</feature>
<evidence type="ECO:0000313" key="2">
    <source>
        <dbReference type="EMBL" id="KAF4759329.1"/>
    </source>
</evidence>
<dbReference type="Proteomes" id="UP000553632">
    <property type="component" value="Unassembled WGS sequence"/>
</dbReference>
<evidence type="ECO:0000256" key="1">
    <source>
        <dbReference type="SAM" id="MobiDB-lite"/>
    </source>
</evidence>
<proteinExistence type="predicted"/>
<dbReference type="EMBL" id="JABANO010000307">
    <property type="protein sequence ID" value="KAF4759329.1"/>
    <property type="molecule type" value="Genomic_DNA"/>
</dbReference>